<feature type="transmembrane region" description="Helical" evidence="1">
    <location>
        <begin position="66"/>
        <end position="89"/>
    </location>
</feature>
<dbReference type="RefSeq" id="WP_145289308.1">
    <property type="nucleotide sequence ID" value="NZ_CP036318.1"/>
</dbReference>
<keyword evidence="1" id="KW-0472">Membrane</keyword>
<name>A0A518J043_9BACT</name>
<proteinExistence type="predicted"/>
<protein>
    <submittedName>
        <fullName evidence="2">Uncharacterized protein</fullName>
    </submittedName>
</protein>
<keyword evidence="3" id="KW-1185">Reference proteome</keyword>
<keyword evidence="1" id="KW-1133">Transmembrane helix</keyword>
<keyword evidence="1" id="KW-0812">Transmembrane</keyword>
<dbReference type="Proteomes" id="UP000316770">
    <property type="component" value="Chromosome"/>
</dbReference>
<organism evidence="2 3">
    <name type="scientific">Rosistilla oblonga</name>
    <dbReference type="NCBI Taxonomy" id="2527990"/>
    <lineage>
        <taxon>Bacteria</taxon>
        <taxon>Pseudomonadati</taxon>
        <taxon>Planctomycetota</taxon>
        <taxon>Planctomycetia</taxon>
        <taxon>Pirellulales</taxon>
        <taxon>Pirellulaceae</taxon>
        <taxon>Rosistilla</taxon>
    </lineage>
</organism>
<dbReference type="AlphaFoldDB" id="A0A518J043"/>
<evidence type="ECO:0000313" key="3">
    <source>
        <dbReference type="Proteomes" id="UP000316770"/>
    </source>
</evidence>
<evidence type="ECO:0000256" key="1">
    <source>
        <dbReference type="SAM" id="Phobius"/>
    </source>
</evidence>
<evidence type="ECO:0000313" key="2">
    <source>
        <dbReference type="EMBL" id="QDV58700.1"/>
    </source>
</evidence>
<reference evidence="2 3" key="1">
    <citation type="submission" date="2019-02" db="EMBL/GenBank/DDBJ databases">
        <title>Deep-cultivation of Planctomycetes and their phenomic and genomic characterization uncovers novel biology.</title>
        <authorList>
            <person name="Wiegand S."/>
            <person name="Jogler M."/>
            <person name="Boedeker C."/>
            <person name="Pinto D."/>
            <person name="Vollmers J."/>
            <person name="Rivas-Marin E."/>
            <person name="Kohn T."/>
            <person name="Peeters S.H."/>
            <person name="Heuer A."/>
            <person name="Rast P."/>
            <person name="Oberbeckmann S."/>
            <person name="Bunk B."/>
            <person name="Jeske O."/>
            <person name="Meyerdierks A."/>
            <person name="Storesund J.E."/>
            <person name="Kallscheuer N."/>
            <person name="Luecker S."/>
            <person name="Lage O.M."/>
            <person name="Pohl T."/>
            <person name="Merkel B.J."/>
            <person name="Hornburger P."/>
            <person name="Mueller R.-W."/>
            <person name="Bruemmer F."/>
            <person name="Labrenz M."/>
            <person name="Spormann A.M."/>
            <person name="Op den Camp H."/>
            <person name="Overmann J."/>
            <person name="Amann R."/>
            <person name="Jetten M.S.M."/>
            <person name="Mascher T."/>
            <person name="Medema M.H."/>
            <person name="Devos D.P."/>
            <person name="Kaster A.-K."/>
            <person name="Ovreas L."/>
            <person name="Rohde M."/>
            <person name="Galperin M.Y."/>
            <person name="Jogler C."/>
        </authorList>
    </citation>
    <scope>NUCLEOTIDE SEQUENCE [LARGE SCALE GENOMIC DNA]</scope>
    <source>
        <strain evidence="2 3">Mal33</strain>
    </source>
</reference>
<sequence>MFLKSIGFVVCATIAAGGLAHLQMQAELPDPVAFLISLVVTPFLWIGGAVTYFCVAGDNYSGEKHFWPYVVPASVLANAVLAVVLLPVVTQLWKSLVLMKKQRNAKLHKGE</sequence>
<accession>A0A518J043</accession>
<dbReference type="EMBL" id="CP036318">
    <property type="protein sequence ID" value="QDV58700.1"/>
    <property type="molecule type" value="Genomic_DNA"/>
</dbReference>
<feature type="transmembrane region" description="Helical" evidence="1">
    <location>
        <begin position="32"/>
        <end position="54"/>
    </location>
</feature>
<gene>
    <name evidence="2" type="ORF">Mal33_47240</name>
</gene>